<gene>
    <name evidence="3" type="ORF">EC973_002880</name>
</gene>
<dbReference type="Gene3D" id="3.40.50.2300">
    <property type="match status" value="2"/>
</dbReference>
<dbReference type="PANTHER" id="PTHR11717:SF7">
    <property type="entry name" value="LOW MOLECULAR WEIGHT PHOSPHOTYROSINE PROTEIN PHOSPHATASE"/>
    <property type="match status" value="1"/>
</dbReference>
<dbReference type="AlphaFoldDB" id="A0A8H7EML8"/>
<dbReference type="PANTHER" id="PTHR11717">
    <property type="entry name" value="LOW MOLECULAR WEIGHT PROTEIN TYROSINE PHOSPHATASE"/>
    <property type="match status" value="1"/>
</dbReference>
<dbReference type="EMBL" id="JABAYA010000184">
    <property type="protein sequence ID" value="KAF7722639.1"/>
    <property type="molecule type" value="Genomic_DNA"/>
</dbReference>
<dbReference type="Pfam" id="PF01451">
    <property type="entry name" value="LMWPc"/>
    <property type="match status" value="1"/>
</dbReference>
<proteinExistence type="predicted"/>
<dbReference type="InterPro" id="IPR036196">
    <property type="entry name" value="Ptyr_pPase_sf"/>
</dbReference>
<dbReference type="Proteomes" id="UP000605846">
    <property type="component" value="Unassembled WGS sequence"/>
</dbReference>
<sequence length="121" mass="13640">MAEAVFTHMVKQCQLWERFDMIDSAGTAGLCVSQLKTHEKPDARCILTCEKYGVPIHHRARQLKEMCPEGSKAIIQLFGQYDPTGGPVIQDPYFGKNDEFDDAFHRITRSSKGFLTALGMM</sequence>
<organism evidence="3 4">
    <name type="scientific">Apophysomyces ossiformis</name>
    <dbReference type="NCBI Taxonomy" id="679940"/>
    <lineage>
        <taxon>Eukaryota</taxon>
        <taxon>Fungi</taxon>
        <taxon>Fungi incertae sedis</taxon>
        <taxon>Mucoromycota</taxon>
        <taxon>Mucoromycotina</taxon>
        <taxon>Mucoromycetes</taxon>
        <taxon>Mucorales</taxon>
        <taxon>Mucorineae</taxon>
        <taxon>Mucoraceae</taxon>
        <taxon>Apophysomyces</taxon>
    </lineage>
</organism>
<dbReference type="GO" id="GO:0004725">
    <property type="term" value="F:protein tyrosine phosphatase activity"/>
    <property type="evidence" value="ECO:0007669"/>
    <property type="project" value="UniProtKB-EC"/>
</dbReference>
<dbReference type="InterPro" id="IPR050438">
    <property type="entry name" value="LMW_PTPase"/>
</dbReference>
<name>A0A8H7EML8_9FUNG</name>
<dbReference type="SUPFAM" id="SSF52788">
    <property type="entry name" value="Phosphotyrosine protein phosphatases I"/>
    <property type="match status" value="1"/>
</dbReference>
<evidence type="ECO:0000313" key="4">
    <source>
        <dbReference type="Proteomes" id="UP000605846"/>
    </source>
</evidence>
<dbReference type="EC" id="3.1.3.48" evidence="1"/>
<evidence type="ECO:0000313" key="3">
    <source>
        <dbReference type="EMBL" id="KAF7722639.1"/>
    </source>
</evidence>
<evidence type="ECO:0000256" key="1">
    <source>
        <dbReference type="ARBA" id="ARBA00013064"/>
    </source>
</evidence>
<dbReference type="OrthoDB" id="3388at2759"/>
<dbReference type="InterPro" id="IPR023485">
    <property type="entry name" value="Ptyr_pPase"/>
</dbReference>
<evidence type="ECO:0000259" key="2">
    <source>
        <dbReference type="SMART" id="SM00226"/>
    </source>
</evidence>
<protein>
    <recommendedName>
        <fullName evidence="1">protein-tyrosine-phosphatase</fullName>
        <ecNumber evidence="1">3.1.3.48</ecNumber>
    </recommendedName>
</protein>
<accession>A0A8H7EML8</accession>
<feature type="domain" description="Phosphotyrosine protein phosphatase I" evidence="2">
    <location>
        <begin position="1"/>
        <end position="117"/>
    </location>
</feature>
<keyword evidence="4" id="KW-1185">Reference proteome</keyword>
<dbReference type="SMART" id="SM00226">
    <property type="entry name" value="LMWPc"/>
    <property type="match status" value="1"/>
</dbReference>
<reference evidence="3" key="1">
    <citation type="submission" date="2020-01" db="EMBL/GenBank/DDBJ databases">
        <title>Genome Sequencing of Three Apophysomyces-Like Fungal Strains Confirms a Novel Fungal Genus in the Mucoromycota with divergent Burkholderia-like Endosymbiotic Bacteria.</title>
        <authorList>
            <person name="Stajich J.E."/>
            <person name="Macias A.M."/>
            <person name="Carter-House D."/>
            <person name="Lovett B."/>
            <person name="Kasson L.R."/>
            <person name="Berry K."/>
            <person name="Grigoriev I."/>
            <person name="Chang Y."/>
            <person name="Spatafora J."/>
            <person name="Kasson M.T."/>
        </authorList>
    </citation>
    <scope>NUCLEOTIDE SEQUENCE</scope>
    <source>
        <strain evidence="3">NRRL A-21654</strain>
    </source>
</reference>
<comment type="caution">
    <text evidence="3">The sequence shown here is derived from an EMBL/GenBank/DDBJ whole genome shotgun (WGS) entry which is preliminary data.</text>
</comment>